<reference evidence="10 11" key="1">
    <citation type="journal article" date="2019" name="Sci. Rep.">
        <title>Extended insight into the Mycobacterium chelonae-abscessus complex through whole genome sequencing of Mycobacterium salmoniphilum outbreak and Mycobacterium salmoniphilum-like strains.</title>
        <authorList>
            <person name="Behra P.R.K."/>
            <person name="Das S."/>
            <person name="Pettersson B.M.F."/>
            <person name="Shirreff L."/>
            <person name="DuCote T."/>
            <person name="Jacobsson K.G."/>
            <person name="Ennis D.G."/>
            <person name="Kirsebom L.A."/>
        </authorList>
    </citation>
    <scope>NUCLEOTIDE SEQUENCE [LARGE SCALE GENOMIC DNA]</scope>
    <source>
        <strain evidence="10 11">CCUG 63697</strain>
    </source>
</reference>
<dbReference type="SUPFAM" id="SSF54862">
    <property type="entry name" value="4Fe-4S ferredoxins"/>
    <property type="match status" value="1"/>
</dbReference>
<keyword evidence="7 8" id="KW-0411">Iron-sulfur</keyword>
<keyword evidence="6 8" id="KW-0408">Iron</keyword>
<evidence type="ECO:0000256" key="1">
    <source>
        <dbReference type="ARBA" id="ARBA00001966"/>
    </source>
</evidence>
<evidence type="ECO:0000313" key="10">
    <source>
        <dbReference type="EMBL" id="TDZ52102.1"/>
    </source>
</evidence>
<dbReference type="InterPro" id="IPR017896">
    <property type="entry name" value="4Fe4S_Fe-S-bd"/>
</dbReference>
<comment type="cofactor">
    <cofactor evidence="8">
        <name>[3Fe-4S] cluster</name>
        <dbReference type="ChEBI" id="CHEBI:21137"/>
    </cofactor>
    <text evidence="8">Binds 1 [3Fe-4S] cluster.</text>
</comment>
<evidence type="ECO:0000256" key="2">
    <source>
        <dbReference type="ARBA" id="ARBA00022448"/>
    </source>
</evidence>
<organism evidence="10 11">
    <name type="scientific">Mycobacteroides franklinii</name>
    <dbReference type="NCBI Taxonomy" id="948102"/>
    <lineage>
        <taxon>Bacteria</taxon>
        <taxon>Bacillati</taxon>
        <taxon>Actinomycetota</taxon>
        <taxon>Actinomycetes</taxon>
        <taxon>Mycobacteriales</taxon>
        <taxon>Mycobacteriaceae</taxon>
        <taxon>Mycobacteroides</taxon>
    </lineage>
</organism>
<keyword evidence="5 8" id="KW-0249">Electron transport</keyword>
<evidence type="ECO:0000256" key="3">
    <source>
        <dbReference type="ARBA" id="ARBA00022485"/>
    </source>
</evidence>
<feature type="domain" description="4Fe-4S ferredoxin-type" evidence="9">
    <location>
        <begin position="31"/>
        <end position="59"/>
    </location>
</feature>
<evidence type="ECO:0000256" key="7">
    <source>
        <dbReference type="ARBA" id="ARBA00023014"/>
    </source>
</evidence>
<evidence type="ECO:0000256" key="8">
    <source>
        <dbReference type="RuleBase" id="RU365098"/>
    </source>
</evidence>
<evidence type="ECO:0000259" key="9">
    <source>
        <dbReference type="PROSITE" id="PS51379"/>
    </source>
</evidence>
<keyword evidence="3 8" id="KW-0004">4Fe-4S</keyword>
<gene>
    <name evidence="10" type="primary">fdxA_1</name>
    <name evidence="10" type="ORF">CCUG63697_00573</name>
</gene>
<dbReference type="Gene3D" id="3.30.70.20">
    <property type="match status" value="1"/>
</dbReference>
<comment type="function">
    <text evidence="8">Ferredoxins are iron-sulfur proteins that transfer electrons in a wide variety of metabolic reactions.</text>
</comment>
<evidence type="ECO:0000256" key="5">
    <source>
        <dbReference type="ARBA" id="ARBA00022982"/>
    </source>
</evidence>
<protein>
    <recommendedName>
        <fullName evidence="8">Ferredoxin</fullName>
    </recommendedName>
</protein>
<accession>A0A4R8R765</accession>
<keyword evidence="2 8" id="KW-0813">Transport</keyword>
<dbReference type="GO" id="GO:0009055">
    <property type="term" value="F:electron transfer activity"/>
    <property type="evidence" value="ECO:0007669"/>
    <property type="project" value="UniProtKB-UniRule"/>
</dbReference>
<comment type="caution">
    <text evidence="10">The sequence shown here is derived from an EMBL/GenBank/DDBJ whole genome shotgun (WGS) entry which is preliminary data.</text>
</comment>
<keyword evidence="11" id="KW-1185">Reference proteome</keyword>
<keyword evidence="4 8" id="KW-0479">Metal-binding</keyword>
<dbReference type="GO" id="GO:0051538">
    <property type="term" value="F:3 iron, 4 sulfur cluster binding"/>
    <property type="evidence" value="ECO:0007669"/>
    <property type="project" value="UniProtKB-UniRule"/>
</dbReference>
<evidence type="ECO:0000256" key="6">
    <source>
        <dbReference type="ARBA" id="ARBA00023004"/>
    </source>
</evidence>
<dbReference type="GO" id="GO:0051539">
    <property type="term" value="F:4 iron, 4 sulfur cluster binding"/>
    <property type="evidence" value="ECO:0007669"/>
    <property type="project" value="UniProtKB-UniRule"/>
</dbReference>
<comment type="cofactor">
    <cofactor evidence="1 8">
        <name>[4Fe-4S] cluster</name>
        <dbReference type="ChEBI" id="CHEBI:49883"/>
    </cofactor>
</comment>
<evidence type="ECO:0000313" key="11">
    <source>
        <dbReference type="Proteomes" id="UP000295165"/>
    </source>
</evidence>
<keyword evidence="8" id="KW-0003">3Fe-4S</keyword>
<sequence>MTYVIAEPCVDLMDKACVEECPVDCIDEGARTVRTHPDECADCNVSEPVCPVEAICPRG</sequence>
<proteinExistence type="predicted"/>
<dbReference type="Proteomes" id="UP000295165">
    <property type="component" value="Unassembled WGS sequence"/>
</dbReference>
<dbReference type="EMBL" id="PECC01000026">
    <property type="protein sequence ID" value="TDZ52102.1"/>
    <property type="molecule type" value="Genomic_DNA"/>
</dbReference>
<dbReference type="PROSITE" id="PS51379">
    <property type="entry name" value="4FE4S_FER_2"/>
    <property type="match status" value="1"/>
</dbReference>
<dbReference type="GO" id="GO:0046872">
    <property type="term" value="F:metal ion binding"/>
    <property type="evidence" value="ECO:0007669"/>
    <property type="project" value="UniProtKB-UniRule"/>
</dbReference>
<dbReference type="PRINTS" id="PR00354">
    <property type="entry name" value="7FE8SFRDOXIN"/>
</dbReference>
<dbReference type="InterPro" id="IPR000813">
    <property type="entry name" value="7Fe_ferredoxin"/>
</dbReference>
<dbReference type="AlphaFoldDB" id="A0A4R8R765"/>
<evidence type="ECO:0000256" key="4">
    <source>
        <dbReference type="ARBA" id="ARBA00022723"/>
    </source>
</evidence>
<name>A0A4R8R765_9MYCO</name>